<evidence type="ECO:0008006" key="6">
    <source>
        <dbReference type="Google" id="ProtNLM"/>
    </source>
</evidence>
<reference evidence="4 5" key="1">
    <citation type="journal article" date="2018" name="IMA Fungus">
        <title>IMA Genome-F 9: Draft genome sequence of Annulohypoxylon stygium, Aspergillus mulundensis, Berkeleyomyces basicola (syn. Thielaviopsis basicola), Ceratocystis smalleyi, two Cercospora beticola strains, Coleophoma cylindrospora, Fusarium fracticaudum, Phialophora cf. hyalina, and Morchella septimelata.</title>
        <authorList>
            <person name="Wingfield B.D."/>
            <person name="Bills G.F."/>
            <person name="Dong Y."/>
            <person name="Huang W."/>
            <person name="Nel W.J."/>
            <person name="Swalarsk-Parry B.S."/>
            <person name="Vaghefi N."/>
            <person name="Wilken P.M."/>
            <person name="An Z."/>
            <person name="de Beer Z.W."/>
            <person name="De Vos L."/>
            <person name="Chen L."/>
            <person name="Duong T.A."/>
            <person name="Gao Y."/>
            <person name="Hammerbacher A."/>
            <person name="Kikkert J.R."/>
            <person name="Li Y."/>
            <person name="Li H."/>
            <person name="Li K."/>
            <person name="Li Q."/>
            <person name="Liu X."/>
            <person name="Ma X."/>
            <person name="Naidoo K."/>
            <person name="Pethybridge S.J."/>
            <person name="Sun J."/>
            <person name="Steenkamp E.T."/>
            <person name="van der Nest M.A."/>
            <person name="van Wyk S."/>
            <person name="Wingfield M.J."/>
            <person name="Xiong C."/>
            <person name="Yue Q."/>
            <person name="Zhang X."/>
        </authorList>
    </citation>
    <scope>NUCLEOTIDE SEQUENCE [LARGE SCALE GENOMIC DNA]</scope>
    <source>
        <strain evidence="4 5">DSM 5745</strain>
    </source>
</reference>
<gene>
    <name evidence="4" type="ORF">DSM5745_09479</name>
</gene>
<evidence type="ECO:0000313" key="5">
    <source>
        <dbReference type="Proteomes" id="UP000256690"/>
    </source>
</evidence>
<keyword evidence="2" id="KW-0539">Nucleus</keyword>
<evidence type="ECO:0000313" key="4">
    <source>
        <dbReference type="EMBL" id="RDW65740.1"/>
    </source>
</evidence>
<evidence type="ECO:0000256" key="2">
    <source>
        <dbReference type="ARBA" id="ARBA00023242"/>
    </source>
</evidence>
<comment type="subcellular location">
    <subcellularLocation>
        <location evidence="1">Nucleus</location>
    </subcellularLocation>
</comment>
<feature type="region of interest" description="Disordered" evidence="3">
    <location>
        <begin position="312"/>
        <end position="341"/>
    </location>
</feature>
<dbReference type="Pfam" id="PF11951">
    <property type="entry name" value="Fungal_trans_2"/>
    <property type="match status" value="1"/>
</dbReference>
<dbReference type="EMBL" id="PVWQ01000013">
    <property type="protein sequence ID" value="RDW65740.1"/>
    <property type="molecule type" value="Genomic_DNA"/>
</dbReference>
<dbReference type="InterPro" id="IPR021858">
    <property type="entry name" value="Fun_TF"/>
</dbReference>
<comment type="caution">
    <text evidence="4">The sequence shown here is derived from an EMBL/GenBank/DDBJ whole genome shotgun (WGS) entry which is preliminary data.</text>
</comment>
<keyword evidence="5" id="KW-1185">Reference proteome</keyword>
<dbReference type="STRING" id="1810919.A0A3D8QVQ3"/>
<dbReference type="OrthoDB" id="4525710at2759"/>
<accession>A0A3D8QVQ3</accession>
<dbReference type="GO" id="GO:0005634">
    <property type="term" value="C:nucleus"/>
    <property type="evidence" value="ECO:0007669"/>
    <property type="project" value="UniProtKB-SubCell"/>
</dbReference>
<dbReference type="Proteomes" id="UP000256690">
    <property type="component" value="Unassembled WGS sequence"/>
</dbReference>
<dbReference type="AlphaFoldDB" id="A0A3D8QVQ3"/>
<protein>
    <recommendedName>
        <fullName evidence="6">ARCA protein</fullName>
    </recommendedName>
</protein>
<evidence type="ECO:0000256" key="1">
    <source>
        <dbReference type="ARBA" id="ARBA00004123"/>
    </source>
</evidence>
<dbReference type="GeneID" id="38119849"/>
<organism evidence="4 5">
    <name type="scientific">Aspergillus mulundensis</name>
    <dbReference type="NCBI Taxonomy" id="1810919"/>
    <lineage>
        <taxon>Eukaryota</taxon>
        <taxon>Fungi</taxon>
        <taxon>Dikarya</taxon>
        <taxon>Ascomycota</taxon>
        <taxon>Pezizomycotina</taxon>
        <taxon>Eurotiomycetes</taxon>
        <taxon>Eurotiomycetidae</taxon>
        <taxon>Eurotiales</taxon>
        <taxon>Aspergillaceae</taxon>
        <taxon>Aspergillus</taxon>
        <taxon>Aspergillus subgen. Nidulantes</taxon>
    </lineage>
</organism>
<dbReference type="GO" id="GO:0000976">
    <property type="term" value="F:transcription cis-regulatory region binding"/>
    <property type="evidence" value="ECO:0007669"/>
    <property type="project" value="TreeGrafter"/>
</dbReference>
<sequence>MSVSLLYWAINRLPERKAVFRRGGQDLRGNGFAADQTWVNSQPKKWRRIAGERDTVTESVEGTDTIISPKRLGFDETVTVSNGSTAPDASHFNGITQVGDSGGQARAHAVPDLGALTRLNTLVNAAVDVQASHASPASVSLSGGIIQSSHGSPHSLNHVSPAASSHQSVSSLPSPAASQRLATVQESCLLRYFIEELSPWFDHCDPQSHFRQIVPLRAQSSQCQTLLNAIFAVSSRHLSRLPQYKTPEGIIVYHGQSLPDLTTSSAVEYMLNCIPGLSSFHESDPSEQENLMCAAIILRQYEEMEEEMDEITPEPGAISPDTEDRVNPGNENGSGRGMNPKQAGKRVNFLAITQTIIHAMISSSSPVQRSSLAVAAYWIAIRQEVYYALTRKRAPAVTFTVEDWESATVANTMIMHAGEVTKWCWGERTVDEYGKRHPAPLPLSLNPGQKKLMQRLATDRLKAHQQHLTTMYTPHLAPILQKPADRSKGEIFPTVWYTTDAQVTGVQHLEMARMILIAENPRIVEASRTVHRKTEALVRSIVLDLCGIAVDDVSKRMPALVNAVISIMLYGEYFTDQGERDALLGVIERTKDMRAWPLRRGVERLLRAWREGDDVEV</sequence>
<dbReference type="RefSeq" id="XP_026599843.1">
    <property type="nucleotide sequence ID" value="XM_026751495.1"/>
</dbReference>
<dbReference type="GO" id="GO:0045944">
    <property type="term" value="P:positive regulation of transcription by RNA polymerase II"/>
    <property type="evidence" value="ECO:0007669"/>
    <property type="project" value="TreeGrafter"/>
</dbReference>
<dbReference type="PANTHER" id="PTHR37534:SF2">
    <property type="entry name" value="N-ACETYLTRANSFERASE DOMAIN-CONTAINING PROTEIN"/>
    <property type="match status" value="1"/>
</dbReference>
<proteinExistence type="predicted"/>
<feature type="compositionally biased region" description="Low complexity" evidence="3">
    <location>
        <begin position="160"/>
        <end position="172"/>
    </location>
</feature>
<evidence type="ECO:0000256" key="3">
    <source>
        <dbReference type="SAM" id="MobiDB-lite"/>
    </source>
</evidence>
<name>A0A3D8QVQ3_9EURO</name>
<feature type="region of interest" description="Disordered" evidence="3">
    <location>
        <begin position="150"/>
        <end position="172"/>
    </location>
</feature>
<dbReference type="GO" id="GO:0003700">
    <property type="term" value="F:DNA-binding transcription factor activity"/>
    <property type="evidence" value="ECO:0007669"/>
    <property type="project" value="TreeGrafter"/>
</dbReference>
<dbReference type="PANTHER" id="PTHR37534">
    <property type="entry name" value="TRANSCRIPTIONAL ACTIVATOR PROTEIN UGA3"/>
    <property type="match status" value="1"/>
</dbReference>